<comment type="similarity">
    <text evidence="2 4">Belongs to the HUS1 family.</text>
</comment>
<accession>A0AAN7SSN8</accession>
<dbReference type="GO" id="GO:0031573">
    <property type="term" value="P:mitotic intra-S DNA damage checkpoint signaling"/>
    <property type="evidence" value="ECO:0007669"/>
    <property type="project" value="TreeGrafter"/>
</dbReference>
<dbReference type="PANTHER" id="PTHR12900">
    <property type="entry name" value="MITOTIC AND DNA DAMAGE CHECKPOINT PROTEIN HUS1"/>
    <property type="match status" value="1"/>
</dbReference>
<dbReference type="EMBL" id="JARPUR010000001">
    <property type="protein sequence ID" value="KAK4885330.1"/>
    <property type="molecule type" value="Genomic_DNA"/>
</dbReference>
<dbReference type="GO" id="GO:0030896">
    <property type="term" value="C:checkpoint clamp complex"/>
    <property type="evidence" value="ECO:0007669"/>
    <property type="project" value="InterPro"/>
</dbReference>
<reference evidence="6" key="1">
    <citation type="submission" date="2023-01" db="EMBL/GenBank/DDBJ databases">
        <title>Key to firefly adult light organ development and bioluminescence: homeobox transcription factors regulate luciferase expression and transportation to peroxisome.</title>
        <authorList>
            <person name="Fu X."/>
        </authorList>
    </citation>
    <scope>NUCLEOTIDE SEQUENCE [LARGE SCALE GENOMIC DNA]</scope>
</reference>
<dbReference type="PANTHER" id="PTHR12900:SF0">
    <property type="entry name" value="CHECKPOINT PROTEIN"/>
    <property type="match status" value="1"/>
</dbReference>
<sequence length="290" mass="32628">MRFRALLVDNAAMKDLLSTVNSLSKLSKDCVMRIVSRKVYFIIPDEDTGPRKPLAWCELPVNFYFKEFNLDGVSQEYNEIYLCFATAMLAKSLSTVKQNAKSLKIKLTNKQTPCLTLEIELASNEGLQNRQLVHDIPVEIIARKNWNDFAEPQFNDFHVSIEMPHLKPIKNIVERMKNMSHSLIVSANNFGRLSLQIKTNMVNLSAHFTNLGIQSFAVGQDNESTVGDGSANESIVTATIDIKKFLMFLTGMQLNHCRTTCSIVHGKMVKLASEQVGALSLQCFFTELSN</sequence>
<evidence type="ECO:0000256" key="4">
    <source>
        <dbReference type="PIRNR" id="PIRNR011312"/>
    </source>
</evidence>
<evidence type="ECO:0000256" key="1">
    <source>
        <dbReference type="ARBA" id="ARBA00004123"/>
    </source>
</evidence>
<dbReference type="Pfam" id="PF04005">
    <property type="entry name" value="Hus1"/>
    <property type="match status" value="1"/>
</dbReference>
<dbReference type="GO" id="GO:0000724">
    <property type="term" value="P:double-strand break repair via homologous recombination"/>
    <property type="evidence" value="ECO:0007669"/>
    <property type="project" value="TreeGrafter"/>
</dbReference>
<name>A0AAN7SSN8_9COLE</name>
<dbReference type="AlphaFoldDB" id="A0AAN7SSN8"/>
<dbReference type="GO" id="GO:0033314">
    <property type="term" value="P:mitotic DNA replication checkpoint signaling"/>
    <property type="evidence" value="ECO:0007669"/>
    <property type="project" value="TreeGrafter"/>
</dbReference>
<dbReference type="Gene3D" id="3.70.10.10">
    <property type="match status" value="1"/>
</dbReference>
<organism evidence="5 6">
    <name type="scientific">Aquatica leii</name>
    <dbReference type="NCBI Taxonomy" id="1421715"/>
    <lineage>
        <taxon>Eukaryota</taxon>
        <taxon>Metazoa</taxon>
        <taxon>Ecdysozoa</taxon>
        <taxon>Arthropoda</taxon>
        <taxon>Hexapoda</taxon>
        <taxon>Insecta</taxon>
        <taxon>Pterygota</taxon>
        <taxon>Neoptera</taxon>
        <taxon>Endopterygota</taxon>
        <taxon>Coleoptera</taxon>
        <taxon>Polyphaga</taxon>
        <taxon>Elateriformia</taxon>
        <taxon>Elateroidea</taxon>
        <taxon>Lampyridae</taxon>
        <taxon>Luciolinae</taxon>
        <taxon>Aquatica</taxon>
    </lineage>
</organism>
<protein>
    <recommendedName>
        <fullName evidence="4">Checkpoint protein</fullName>
    </recommendedName>
</protein>
<comment type="caution">
    <text evidence="5">The sequence shown here is derived from an EMBL/GenBank/DDBJ whole genome shotgun (WGS) entry which is preliminary data.</text>
</comment>
<evidence type="ECO:0000313" key="5">
    <source>
        <dbReference type="EMBL" id="KAK4885330.1"/>
    </source>
</evidence>
<keyword evidence="6" id="KW-1185">Reference proteome</keyword>
<dbReference type="InterPro" id="IPR016580">
    <property type="entry name" value="HUS1"/>
</dbReference>
<comment type="subcellular location">
    <subcellularLocation>
        <location evidence="1">Nucleus</location>
    </subcellularLocation>
</comment>
<dbReference type="GO" id="GO:0035861">
    <property type="term" value="C:site of double-strand break"/>
    <property type="evidence" value="ECO:0007669"/>
    <property type="project" value="TreeGrafter"/>
</dbReference>
<proteinExistence type="inferred from homology"/>
<evidence type="ECO:0000256" key="3">
    <source>
        <dbReference type="ARBA" id="ARBA00023242"/>
    </source>
</evidence>
<dbReference type="GO" id="GO:0000723">
    <property type="term" value="P:telomere maintenance"/>
    <property type="evidence" value="ECO:0007669"/>
    <property type="project" value="TreeGrafter"/>
</dbReference>
<dbReference type="GO" id="GO:0044778">
    <property type="term" value="P:meiotic DNA integrity checkpoint signaling"/>
    <property type="evidence" value="ECO:0007669"/>
    <property type="project" value="TreeGrafter"/>
</dbReference>
<dbReference type="PIRSF" id="PIRSF011312">
    <property type="entry name" value="Cell_cycle_HUS1"/>
    <property type="match status" value="1"/>
</dbReference>
<evidence type="ECO:0000313" key="6">
    <source>
        <dbReference type="Proteomes" id="UP001353858"/>
    </source>
</evidence>
<dbReference type="GO" id="GO:0005730">
    <property type="term" value="C:nucleolus"/>
    <property type="evidence" value="ECO:0007669"/>
    <property type="project" value="InterPro"/>
</dbReference>
<gene>
    <name evidence="5" type="ORF">RN001_001601</name>
</gene>
<dbReference type="InterPro" id="IPR007150">
    <property type="entry name" value="HUS1/Mec3"/>
</dbReference>
<keyword evidence="3" id="KW-0539">Nucleus</keyword>
<dbReference type="Proteomes" id="UP001353858">
    <property type="component" value="Unassembled WGS sequence"/>
</dbReference>
<dbReference type="GO" id="GO:0006289">
    <property type="term" value="P:nucleotide-excision repair"/>
    <property type="evidence" value="ECO:0007669"/>
    <property type="project" value="TreeGrafter"/>
</dbReference>
<evidence type="ECO:0000256" key="2">
    <source>
        <dbReference type="ARBA" id="ARBA00005563"/>
    </source>
</evidence>